<name>A0AA38SFB3_9ASTR</name>
<proteinExistence type="predicted"/>
<evidence type="ECO:0000313" key="3">
    <source>
        <dbReference type="Proteomes" id="UP001172457"/>
    </source>
</evidence>
<keyword evidence="1" id="KW-1133">Transmembrane helix</keyword>
<keyword evidence="1" id="KW-0472">Membrane</keyword>
<dbReference type="SUPFAM" id="SSF52540">
    <property type="entry name" value="P-loop containing nucleoside triphosphate hydrolases"/>
    <property type="match status" value="1"/>
</dbReference>
<comment type="caution">
    <text evidence="2">The sequence shown here is derived from an EMBL/GenBank/DDBJ whole genome shotgun (WGS) entry which is preliminary data.</text>
</comment>
<gene>
    <name evidence="2" type="ORF">OSB04_un001618</name>
</gene>
<evidence type="ECO:0000256" key="1">
    <source>
        <dbReference type="SAM" id="Phobius"/>
    </source>
</evidence>
<organism evidence="2 3">
    <name type="scientific">Centaurea solstitialis</name>
    <name type="common">yellow star-thistle</name>
    <dbReference type="NCBI Taxonomy" id="347529"/>
    <lineage>
        <taxon>Eukaryota</taxon>
        <taxon>Viridiplantae</taxon>
        <taxon>Streptophyta</taxon>
        <taxon>Embryophyta</taxon>
        <taxon>Tracheophyta</taxon>
        <taxon>Spermatophyta</taxon>
        <taxon>Magnoliopsida</taxon>
        <taxon>eudicotyledons</taxon>
        <taxon>Gunneridae</taxon>
        <taxon>Pentapetalae</taxon>
        <taxon>asterids</taxon>
        <taxon>campanulids</taxon>
        <taxon>Asterales</taxon>
        <taxon>Asteraceae</taxon>
        <taxon>Carduoideae</taxon>
        <taxon>Cardueae</taxon>
        <taxon>Centaureinae</taxon>
        <taxon>Centaurea</taxon>
    </lineage>
</organism>
<dbReference type="AlphaFoldDB" id="A0AA38SFB3"/>
<feature type="transmembrane region" description="Helical" evidence="1">
    <location>
        <begin position="23"/>
        <end position="42"/>
    </location>
</feature>
<evidence type="ECO:0000313" key="2">
    <source>
        <dbReference type="EMBL" id="KAJ9535286.1"/>
    </source>
</evidence>
<keyword evidence="1" id="KW-0812">Transmembrane</keyword>
<sequence>MLVIGSIGTGRSYLVKYLAKNSYLPFITISILMRLTLWMLVYDIGDFLFHNNESTFFTFFIYLGDFLGKENVPYYGFGPIKTMGSNARDLTYWVFADSRVRSVLDTWDPFSHLIRKGFGLLLYNWYFELERACRINDTFYLLSCSAGSCHSRSFGSLTGPDEKMRSLLMDTSRRRLVGSSRTCSRLIRSSDIAY</sequence>
<protein>
    <submittedName>
        <fullName evidence="2">Uncharacterized protein</fullName>
    </submittedName>
</protein>
<reference evidence="2" key="1">
    <citation type="submission" date="2023-03" db="EMBL/GenBank/DDBJ databases">
        <title>Chromosome-scale reference genome and RAD-based genetic map of yellow starthistle (Centaurea solstitialis) reveal putative structural variation and QTLs associated with invader traits.</title>
        <authorList>
            <person name="Reatini B."/>
            <person name="Cang F.A."/>
            <person name="Jiang Q."/>
            <person name="Mckibben M.T.W."/>
            <person name="Barker M.S."/>
            <person name="Rieseberg L.H."/>
            <person name="Dlugosch K.M."/>
        </authorList>
    </citation>
    <scope>NUCLEOTIDE SEQUENCE</scope>
    <source>
        <strain evidence="2">CAN-66</strain>
        <tissue evidence="2">Leaf</tissue>
    </source>
</reference>
<dbReference type="Proteomes" id="UP001172457">
    <property type="component" value="Unassembled WGS sequence"/>
</dbReference>
<keyword evidence="3" id="KW-1185">Reference proteome</keyword>
<dbReference type="InterPro" id="IPR027417">
    <property type="entry name" value="P-loop_NTPase"/>
</dbReference>
<accession>A0AA38SFB3</accession>
<dbReference type="EMBL" id="JARYMX010000382">
    <property type="protein sequence ID" value="KAJ9535286.1"/>
    <property type="molecule type" value="Genomic_DNA"/>
</dbReference>